<sequence>MTYTPVKTLTFEQFLIEYGDNTRYELIDGELRDIEPTRPHEEVAGNIAGRIYTEIIDNKLNWLIPKTCLIKPPAASATALRPDVIVLDKIKLNQEPLWQKEPIICHGNTIKLVAEVVSTNWQDDYARKIEEYAFLEIPEYWIIDFWALGGMQFIGNPKQPTLTICQLINGVYEQEKYRLGDSIFSPLFADLKLKLHDTASSFE</sequence>
<gene>
    <name evidence="2" type="ORF">NIES80_12070</name>
</gene>
<comment type="caution">
    <text evidence="2">The sequence shown here is derived from an EMBL/GenBank/DDBJ whole genome shotgun (WGS) entry which is preliminary data.</text>
</comment>
<dbReference type="OrthoDB" id="428427at2"/>
<reference evidence="3" key="1">
    <citation type="submission" date="2019-02" db="EMBL/GenBank/DDBJ databases">
        <title>Draft genome sequence of Dolichospermum planctonicum NIES-80.</title>
        <authorList>
            <person name="Yamaguchi H."/>
            <person name="Suzuki S."/>
            <person name="Kawachi M."/>
        </authorList>
    </citation>
    <scope>NUCLEOTIDE SEQUENCE [LARGE SCALE GENOMIC DNA]</scope>
    <source>
        <strain evidence="3">NIES-80</strain>
    </source>
</reference>
<feature type="domain" description="Putative restriction endonuclease" evidence="1">
    <location>
        <begin position="12"/>
        <end position="193"/>
    </location>
</feature>
<dbReference type="SUPFAM" id="SSF52980">
    <property type="entry name" value="Restriction endonuclease-like"/>
    <property type="match status" value="1"/>
</dbReference>
<dbReference type="Pfam" id="PF05685">
    <property type="entry name" value="Uma2"/>
    <property type="match status" value="1"/>
</dbReference>
<accession>A0A480AAH7</accession>
<dbReference type="Proteomes" id="UP000299367">
    <property type="component" value="Unassembled WGS sequence"/>
</dbReference>
<evidence type="ECO:0000313" key="2">
    <source>
        <dbReference type="EMBL" id="GCL41512.1"/>
    </source>
</evidence>
<protein>
    <recommendedName>
        <fullName evidence="1">Putative restriction endonuclease domain-containing protein</fullName>
    </recommendedName>
</protein>
<evidence type="ECO:0000259" key="1">
    <source>
        <dbReference type="Pfam" id="PF05685"/>
    </source>
</evidence>
<evidence type="ECO:0000313" key="3">
    <source>
        <dbReference type="Proteomes" id="UP000299367"/>
    </source>
</evidence>
<dbReference type="InterPro" id="IPR011335">
    <property type="entry name" value="Restrct_endonuc-II-like"/>
</dbReference>
<dbReference type="EMBL" id="BJCF01000009">
    <property type="protein sequence ID" value="GCL41512.1"/>
    <property type="molecule type" value="Genomic_DNA"/>
</dbReference>
<organism evidence="2 3">
    <name type="scientific">Dolichospermum planctonicum</name>
    <dbReference type="NCBI Taxonomy" id="136072"/>
    <lineage>
        <taxon>Bacteria</taxon>
        <taxon>Bacillati</taxon>
        <taxon>Cyanobacteriota</taxon>
        <taxon>Cyanophyceae</taxon>
        <taxon>Nostocales</taxon>
        <taxon>Aphanizomenonaceae</taxon>
        <taxon>Dolichospermum</taxon>
    </lineage>
</organism>
<dbReference type="Gene3D" id="3.90.1570.10">
    <property type="entry name" value="tt1808, chain A"/>
    <property type="match status" value="1"/>
</dbReference>
<dbReference type="CDD" id="cd06260">
    <property type="entry name" value="DUF820-like"/>
    <property type="match status" value="1"/>
</dbReference>
<dbReference type="InterPro" id="IPR012296">
    <property type="entry name" value="Nuclease_put_TT1808"/>
</dbReference>
<dbReference type="PANTHER" id="PTHR34107">
    <property type="entry name" value="SLL0198 PROTEIN-RELATED"/>
    <property type="match status" value="1"/>
</dbReference>
<dbReference type="PANTHER" id="PTHR34107:SF2">
    <property type="entry name" value="SLL0888 PROTEIN"/>
    <property type="match status" value="1"/>
</dbReference>
<proteinExistence type="predicted"/>
<dbReference type="RefSeq" id="WP_137907237.1">
    <property type="nucleotide sequence ID" value="NZ_BJCF01000009.1"/>
</dbReference>
<name>A0A480AAH7_9CYAN</name>
<dbReference type="InterPro" id="IPR008538">
    <property type="entry name" value="Uma2"/>
</dbReference>
<dbReference type="AlphaFoldDB" id="A0A480AAH7"/>